<evidence type="ECO:0008006" key="4">
    <source>
        <dbReference type="Google" id="ProtNLM"/>
    </source>
</evidence>
<accession>A0A2L1GP46</accession>
<organism evidence="2 3">
    <name type="scientific">Desulfobulbus oralis</name>
    <dbReference type="NCBI Taxonomy" id="1986146"/>
    <lineage>
        <taxon>Bacteria</taxon>
        <taxon>Pseudomonadati</taxon>
        <taxon>Thermodesulfobacteriota</taxon>
        <taxon>Desulfobulbia</taxon>
        <taxon>Desulfobulbales</taxon>
        <taxon>Desulfobulbaceae</taxon>
        <taxon>Desulfobulbus</taxon>
    </lineage>
</organism>
<dbReference type="InterPro" id="IPR001343">
    <property type="entry name" value="Hemolysn_Ca-bd"/>
</dbReference>
<dbReference type="SUPFAM" id="SSF51120">
    <property type="entry name" value="beta-Roll"/>
    <property type="match status" value="1"/>
</dbReference>
<name>A0A2L1GP46_9BACT</name>
<dbReference type="Pfam" id="PF00353">
    <property type="entry name" value="HemolysinCabind"/>
    <property type="match status" value="2"/>
</dbReference>
<dbReference type="AlphaFoldDB" id="A0A2L1GP46"/>
<dbReference type="Proteomes" id="UP000239867">
    <property type="component" value="Chromosome"/>
</dbReference>
<sequence>MRAICCRAAPATRISTAWIGNDTLAGDDGDDNDRLSGGAGNDALWGDDAVPLAWGKEDDDMLVAGEGTDRLDGGGLPAAPRACP</sequence>
<keyword evidence="3" id="KW-1185">Reference proteome</keyword>
<gene>
    <name evidence="2" type="ORF">CAY53_08235</name>
</gene>
<protein>
    <recommendedName>
        <fullName evidence="4">Calcium-binding protein</fullName>
    </recommendedName>
</protein>
<reference evidence="2 3" key="1">
    <citation type="journal article" date="2018" name="MBio">
        <title>Insights into the evolution of host association through the isolation and characterization of a novel human periodontal pathobiont, Desulfobulbus oralis.</title>
        <authorList>
            <person name="Cross K.L."/>
            <person name="Chirania P."/>
            <person name="Xiong W."/>
            <person name="Beall C.J."/>
            <person name="Elkins J.G."/>
            <person name="Giannone R.J."/>
            <person name="Griffen A.L."/>
            <person name="Guss A.M."/>
            <person name="Hettich R.L."/>
            <person name="Joshi S.S."/>
            <person name="Mokrzan E.M."/>
            <person name="Martin R.K."/>
            <person name="Zhulin I.B."/>
            <person name="Leys E.J."/>
            <person name="Podar M."/>
        </authorList>
    </citation>
    <scope>NUCLEOTIDE SEQUENCE [LARGE SCALE GENOMIC DNA]</scope>
    <source>
        <strain evidence="2 3">ORNL</strain>
    </source>
</reference>
<dbReference type="EMBL" id="CP021255">
    <property type="protein sequence ID" value="AVD71453.1"/>
    <property type="molecule type" value="Genomic_DNA"/>
</dbReference>
<dbReference type="GO" id="GO:0005509">
    <property type="term" value="F:calcium ion binding"/>
    <property type="evidence" value="ECO:0007669"/>
    <property type="project" value="InterPro"/>
</dbReference>
<feature type="region of interest" description="Disordered" evidence="1">
    <location>
        <begin position="64"/>
        <end position="84"/>
    </location>
</feature>
<dbReference type="Gene3D" id="2.150.10.10">
    <property type="entry name" value="Serralysin-like metalloprotease, C-terminal"/>
    <property type="match status" value="1"/>
</dbReference>
<evidence type="ECO:0000313" key="3">
    <source>
        <dbReference type="Proteomes" id="UP000239867"/>
    </source>
</evidence>
<dbReference type="RefSeq" id="WP_104936711.1">
    <property type="nucleotide sequence ID" value="NZ_CP021255.1"/>
</dbReference>
<dbReference type="InterPro" id="IPR011049">
    <property type="entry name" value="Serralysin-like_metalloprot_C"/>
</dbReference>
<dbReference type="KEGG" id="deo:CAY53_08235"/>
<evidence type="ECO:0000256" key="1">
    <source>
        <dbReference type="SAM" id="MobiDB-lite"/>
    </source>
</evidence>
<proteinExistence type="predicted"/>
<feature type="region of interest" description="Disordered" evidence="1">
    <location>
        <begin position="21"/>
        <end position="42"/>
    </location>
</feature>
<evidence type="ECO:0000313" key="2">
    <source>
        <dbReference type="EMBL" id="AVD71453.1"/>
    </source>
</evidence>